<protein>
    <submittedName>
        <fullName evidence="1">Uncharacterized protein</fullName>
    </submittedName>
</protein>
<dbReference type="GO" id="GO:0005886">
    <property type="term" value="C:plasma membrane"/>
    <property type="evidence" value="ECO:0007669"/>
    <property type="project" value="TreeGrafter"/>
</dbReference>
<reference evidence="1 2" key="1">
    <citation type="submission" date="2020-08" db="EMBL/GenBank/DDBJ databases">
        <title>Plant Genome Project.</title>
        <authorList>
            <person name="Zhang R.-G."/>
        </authorList>
    </citation>
    <scope>NUCLEOTIDE SEQUENCE [LARGE SCALE GENOMIC DNA]</scope>
    <source>
        <tissue evidence="1">Rhizome</tissue>
    </source>
</reference>
<dbReference type="GO" id="GO:0000145">
    <property type="term" value="C:exocyst"/>
    <property type="evidence" value="ECO:0007669"/>
    <property type="project" value="TreeGrafter"/>
</dbReference>
<proteinExistence type="predicted"/>
<dbReference type="Proteomes" id="UP000734854">
    <property type="component" value="Unassembled WGS sequence"/>
</dbReference>
<accession>A0A8J5FKL5</accession>
<comment type="caution">
    <text evidence="1">The sequence shown here is derived from an EMBL/GenBank/DDBJ whole genome shotgun (WGS) entry which is preliminary data.</text>
</comment>
<evidence type="ECO:0000313" key="1">
    <source>
        <dbReference type="EMBL" id="KAG6486007.1"/>
    </source>
</evidence>
<dbReference type="EMBL" id="JACMSC010000015">
    <property type="protein sequence ID" value="KAG6486007.1"/>
    <property type="molecule type" value="Genomic_DNA"/>
</dbReference>
<dbReference type="GO" id="GO:0006887">
    <property type="term" value="P:exocytosis"/>
    <property type="evidence" value="ECO:0007669"/>
    <property type="project" value="TreeGrafter"/>
</dbReference>
<organism evidence="1 2">
    <name type="scientific">Zingiber officinale</name>
    <name type="common">Ginger</name>
    <name type="synonym">Amomum zingiber</name>
    <dbReference type="NCBI Taxonomy" id="94328"/>
    <lineage>
        <taxon>Eukaryota</taxon>
        <taxon>Viridiplantae</taxon>
        <taxon>Streptophyta</taxon>
        <taxon>Embryophyta</taxon>
        <taxon>Tracheophyta</taxon>
        <taxon>Spermatophyta</taxon>
        <taxon>Magnoliopsida</taxon>
        <taxon>Liliopsida</taxon>
        <taxon>Zingiberales</taxon>
        <taxon>Zingiberaceae</taxon>
        <taxon>Zingiber</taxon>
    </lineage>
</organism>
<dbReference type="GO" id="GO:0005546">
    <property type="term" value="F:phosphatidylinositol-4,5-bisphosphate binding"/>
    <property type="evidence" value="ECO:0007669"/>
    <property type="project" value="TreeGrafter"/>
</dbReference>
<dbReference type="AlphaFoldDB" id="A0A8J5FKL5"/>
<sequence length="272" mass="30723">MVGLGPRLPRHRFSSEMREVVLQLGASLLAPCPLPSHVAIAAIFLATTNKEPILLRLLSNVCRSVWLFRLQNLTNLFIVGAPISTSGLAVVLSQMRRLRPEESSFLAVVISTLFFLLIRCNFCHETGEIEDRCVQEVRTSGCSFMLGFDNLRNQSVAPPQWTMRNKDDRYAMGIGEAEAFSERLKRELLALEAANVHALVECESIIEEVLSWKLMLLGQDKTPYVAKSATLKTEYTKKLAMYNKNQTLSVVLEFWKSFSHVQTLELCEIFIL</sequence>
<name>A0A8J5FKL5_ZINOF</name>
<keyword evidence="2" id="KW-1185">Reference proteome</keyword>
<dbReference type="GO" id="GO:0006893">
    <property type="term" value="P:Golgi to plasma membrane transport"/>
    <property type="evidence" value="ECO:0007669"/>
    <property type="project" value="TreeGrafter"/>
</dbReference>
<dbReference type="PANTHER" id="PTHR16092">
    <property type="entry name" value="SEC3/SYNTAXIN-RELATED"/>
    <property type="match status" value="1"/>
</dbReference>
<dbReference type="PANTHER" id="PTHR16092:SF29">
    <property type="entry name" value="EXPRESSED PROTEIN"/>
    <property type="match status" value="1"/>
</dbReference>
<gene>
    <name evidence="1" type="ORF">ZIOFF_054577</name>
</gene>
<evidence type="ECO:0000313" key="2">
    <source>
        <dbReference type="Proteomes" id="UP000734854"/>
    </source>
</evidence>